<dbReference type="Gene3D" id="3.40.50.300">
    <property type="entry name" value="P-loop containing nucleotide triphosphate hydrolases"/>
    <property type="match status" value="1"/>
</dbReference>
<evidence type="ECO:0008006" key="11">
    <source>
        <dbReference type="Google" id="ProtNLM"/>
    </source>
</evidence>
<feature type="region of interest" description="Disordered" evidence="6">
    <location>
        <begin position="1"/>
        <end position="35"/>
    </location>
</feature>
<dbReference type="SUPFAM" id="SSF52540">
    <property type="entry name" value="P-loop containing nucleoside triphosphate hydrolases"/>
    <property type="match status" value="1"/>
</dbReference>
<evidence type="ECO:0000256" key="2">
    <source>
        <dbReference type="ARBA" id="ARBA00022801"/>
    </source>
</evidence>
<dbReference type="PANTHER" id="PTHR47959">
    <property type="entry name" value="ATP-DEPENDENT RNA HELICASE RHLE-RELATED"/>
    <property type="match status" value="1"/>
</dbReference>
<dbReference type="GO" id="GO:0003724">
    <property type="term" value="F:RNA helicase activity"/>
    <property type="evidence" value="ECO:0007669"/>
    <property type="project" value="InterPro"/>
</dbReference>
<evidence type="ECO:0000256" key="5">
    <source>
        <dbReference type="PROSITE-ProRule" id="PRU00552"/>
    </source>
</evidence>
<evidence type="ECO:0000256" key="1">
    <source>
        <dbReference type="ARBA" id="ARBA00022741"/>
    </source>
</evidence>
<gene>
    <name evidence="9" type="ORF">Agub_g759</name>
</gene>
<feature type="domain" description="Helicase ATP-binding" evidence="7">
    <location>
        <begin position="74"/>
        <end position="210"/>
    </location>
</feature>
<feature type="short sequence motif" description="Q motif" evidence="5">
    <location>
        <begin position="43"/>
        <end position="71"/>
    </location>
</feature>
<evidence type="ECO:0000259" key="8">
    <source>
        <dbReference type="PROSITE" id="PS51195"/>
    </source>
</evidence>
<feature type="non-terminal residue" evidence="9">
    <location>
        <position position="1"/>
    </location>
</feature>
<dbReference type="Pfam" id="PF00270">
    <property type="entry name" value="DEAD"/>
    <property type="match status" value="1"/>
</dbReference>
<dbReference type="GO" id="GO:0005829">
    <property type="term" value="C:cytosol"/>
    <property type="evidence" value="ECO:0007669"/>
    <property type="project" value="TreeGrafter"/>
</dbReference>
<sequence>MTGKDDAIESLQDAAAQAAPSAPGSERPATLRGRTQDVMSDATSFRELMVSEPLVRSLSVAGFERPSPVQKAAIPLGRVGTDLIVQAKSGTGKTVVFAVICLERVKADQSSTQALILAPTRELAIQSEQVIRALASELPAPAATSAVFVGGLPIVEDEKKLRRLCHIAVGTPGRVCALLQSGRLAGGGLALLVLDEADSLLGEGFYEDVT</sequence>
<dbReference type="PROSITE" id="PS51195">
    <property type="entry name" value="Q_MOTIF"/>
    <property type="match status" value="1"/>
</dbReference>
<accession>A0AAD3DE80</accession>
<name>A0AAD3DE80_9CHLO</name>
<dbReference type="PROSITE" id="PS51192">
    <property type="entry name" value="HELICASE_ATP_BIND_1"/>
    <property type="match status" value="1"/>
</dbReference>
<dbReference type="GO" id="GO:0016787">
    <property type="term" value="F:hydrolase activity"/>
    <property type="evidence" value="ECO:0007669"/>
    <property type="project" value="UniProtKB-KW"/>
</dbReference>
<comment type="caution">
    <text evidence="9">The sequence shown here is derived from an EMBL/GenBank/DDBJ whole genome shotgun (WGS) entry which is preliminary data.</text>
</comment>
<dbReference type="InterPro" id="IPR014001">
    <property type="entry name" value="Helicase_ATP-bd"/>
</dbReference>
<feature type="domain" description="DEAD-box RNA helicase Q" evidence="8">
    <location>
        <begin position="43"/>
        <end position="71"/>
    </location>
</feature>
<dbReference type="EMBL" id="BMAR01000001">
    <property type="protein sequence ID" value="GFR40199.1"/>
    <property type="molecule type" value="Genomic_DNA"/>
</dbReference>
<proteinExistence type="predicted"/>
<protein>
    <recommendedName>
        <fullName evidence="11">RNA helicase</fullName>
    </recommendedName>
</protein>
<dbReference type="PANTHER" id="PTHR47959:SF1">
    <property type="entry name" value="ATP-DEPENDENT RNA HELICASE DBPA"/>
    <property type="match status" value="1"/>
</dbReference>
<keyword evidence="4" id="KW-0067">ATP-binding</keyword>
<evidence type="ECO:0000313" key="10">
    <source>
        <dbReference type="Proteomes" id="UP001054857"/>
    </source>
</evidence>
<keyword evidence="10" id="KW-1185">Reference proteome</keyword>
<evidence type="ECO:0000256" key="6">
    <source>
        <dbReference type="SAM" id="MobiDB-lite"/>
    </source>
</evidence>
<keyword evidence="2" id="KW-0378">Hydrolase</keyword>
<evidence type="ECO:0000256" key="3">
    <source>
        <dbReference type="ARBA" id="ARBA00022806"/>
    </source>
</evidence>
<dbReference type="InterPro" id="IPR050079">
    <property type="entry name" value="DEAD_box_RNA_helicase"/>
</dbReference>
<dbReference type="InterPro" id="IPR011545">
    <property type="entry name" value="DEAD/DEAH_box_helicase_dom"/>
</dbReference>
<dbReference type="GO" id="GO:0003676">
    <property type="term" value="F:nucleic acid binding"/>
    <property type="evidence" value="ECO:0007669"/>
    <property type="project" value="InterPro"/>
</dbReference>
<dbReference type="SMART" id="SM00487">
    <property type="entry name" value="DEXDc"/>
    <property type="match status" value="1"/>
</dbReference>
<organism evidence="9 10">
    <name type="scientific">Astrephomene gubernaculifera</name>
    <dbReference type="NCBI Taxonomy" id="47775"/>
    <lineage>
        <taxon>Eukaryota</taxon>
        <taxon>Viridiplantae</taxon>
        <taxon>Chlorophyta</taxon>
        <taxon>core chlorophytes</taxon>
        <taxon>Chlorophyceae</taxon>
        <taxon>CS clade</taxon>
        <taxon>Chlamydomonadales</taxon>
        <taxon>Astrephomenaceae</taxon>
        <taxon>Astrephomene</taxon>
    </lineage>
</organism>
<dbReference type="AlphaFoldDB" id="A0AAD3DE80"/>
<dbReference type="InterPro" id="IPR014014">
    <property type="entry name" value="RNA_helicase_DEAD_Q_motif"/>
</dbReference>
<dbReference type="InterPro" id="IPR027417">
    <property type="entry name" value="P-loop_NTPase"/>
</dbReference>
<feature type="compositionally biased region" description="Low complexity" evidence="6">
    <location>
        <begin position="14"/>
        <end position="23"/>
    </location>
</feature>
<keyword evidence="1" id="KW-0547">Nucleotide-binding</keyword>
<keyword evidence="3" id="KW-0347">Helicase</keyword>
<evidence type="ECO:0000256" key="4">
    <source>
        <dbReference type="ARBA" id="ARBA00022840"/>
    </source>
</evidence>
<reference evidence="9 10" key="1">
    <citation type="journal article" date="2021" name="Sci. Rep.">
        <title>Genome sequencing of the multicellular alga Astrephomene provides insights into convergent evolution of germ-soma differentiation.</title>
        <authorList>
            <person name="Yamashita S."/>
            <person name="Yamamoto K."/>
            <person name="Matsuzaki R."/>
            <person name="Suzuki S."/>
            <person name="Yamaguchi H."/>
            <person name="Hirooka S."/>
            <person name="Minakuchi Y."/>
            <person name="Miyagishima S."/>
            <person name="Kawachi M."/>
            <person name="Toyoda A."/>
            <person name="Nozaki H."/>
        </authorList>
    </citation>
    <scope>NUCLEOTIDE SEQUENCE [LARGE SCALE GENOMIC DNA]</scope>
    <source>
        <strain evidence="9 10">NIES-4017</strain>
    </source>
</reference>
<dbReference type="Proteomes" id="UP001054857">
    <property type="component" value="Unassembled WGS sequence"/>
</dbReference>
<dbReference type="GO" id="GO:0005524">
    <property type="term" value="F:ATP binding"/>
    <property type="evidence" value="ECO:0007669"/>
    <property type="project" value="UniProtKB-KW"/>
</dbReference>
<evidence type="ECO:0000259" key="7">
    <source>
        <dbReference type="PROSITE" id="PS51192"/>
    </source>
</evidence>
<evidence type="ECO:0000313" key="9">
    <source>
        <dbReference type="EMBL" id="GFR40199.1"/>
    </source>
</evidence>